<dbReference type="GO" id="GO:1990189">
    <property type="term" value="F:protein N-terminal-serine acetyltransferase activity"/>
    <property type="evidence" value="ECO:0007669"/>
    <property type="project" value="TreeGrafter"/>
</dbReference>
<dbReference type="GO" id="GO:0005737">
    <property type="term" value="C:cytoplasm"/>
    <property type="evidence" value="ECO:0007669"/>
    <property type="project" value="TreeGrafter"/>
</dbReference>
<evidence type="ECO:0000259" key="1">
    <source>
        <dbReference type="PROSITE" id="PS51186"/>
    </source>
</evidence>
<feature type="domain" description="N-acetyltransferase" evidence="1">
    <location>
        <begin position="26"/>
        <end position="197"/>
    </location>
</feature>
<dbReference type="PROSITE" id="PS51186">
    <property type="entry name" value="GNAT"/>
    <property type="match status" value="1"/>
</dbReference>
<sequence>MADRTNETDLTAWWPTDGLLLRTPRLSLRPIRESDFPDLIAAIDAGIHPPERMPFGVPWTDGEPAERASNALRYWWSQRARVQPDNWHLPFVVRADDAVVGIQELMADSFPILRTVSTGSWLTSSAQGRGIGTEMRAAVLLLAFDHLGAELATTGAFVDNAASNAVSRKLGYQPNGVLPDKQRGQAGLQQLYSMRPEQLHRPDWTLQVDGFQACREVLGNRSRESSSGKPAADERNG</sequence>
<dbReference type="InterPro" id="IPR051908">
    <property type="entry name" value="Ribosomal_N-acetyltransferase"/>
</dbReference>
<dbReference type="EMBL" id="JABEND010000009">
    <property type="protein sequence ID" value="NNG36990.1"/>
    <property type="molecule type" value="Genomic_DNA"/>
</dbReference>
<keyword evidence="3" id="KW-1185">Reference proteome</keyword>
<dbReference type="AlphaFoldDB" id="A0A849AEU3"/>
<name>A0A849AEU3_9ACTN</name>
<dbReference type="Proteomes" id="UP000562984">
    <property type="component" value="Unassembled WGS sequence"/>
</dbReference>
<dbReference type="InterPro" id="IPR016181">
    <property type="entry name" value="Acyl_CoA_acyltransferase"/>
</dbReference>
<protein>
    <submittedName>
        <fullName evidence="2">GNAT family N-acetyltransferase</fullName>
    </submittedName>
</protein>
<dbReference type="PANTHER" id="PTHR43441">
    <property type="entry name" value="RIBOSOMAL-PROTEIN-SERINE ACETYLTRANSFERASE"/>
    <property type="match status" value="1"/>
</dbReference>
<comment type="caution">
    <text evidence="2">The sequence shown here is derived from an EMBL/GenBank/DDBJ whole genome shotgun (WGS) entry which is preliminary data.</text>
</comment>
<gene>
    <name evidence="2" type="ORF">HKD39_14995</name>
</gene>
<dbReference type="SUPFAM" id="SSF55729">
    <property type="entry name" value="Acyl-CoA N-acyltransferases (Nat)"/>
    <property type="match status" value="1"/>
</dbReference>
<dbReference type="Pfam" id="PF13302">
    <property type="entry name" value="Acetyltransf_3"/>
    <property type="match status" value="1"/>
</dbReference>
<proteinExistence type="predicted"/>
<accession>A0A849AEU3</accession>
<evidence type="ECO:0000313" key="3">
    <source>
        <dbReference type="Proteomes" id="UP000562984"/>
    </source>
</evidence>
<keyword evidence="2" id="KW-0808">Transferase</keyword>
<dbReference type="PANTHER" id="PTHR43441:SF11">
    <property type="entry name" value="RIBOSOMAL-PROTEIN-SERINE ACETYLTRANSFERASE"/>
    <property type="match status" value="1"/>
</dbReference>
<evidence type="ECO:0000313" key="2">
    <source>
        <dbReference type="EMBL" id="NNG36990.1"/>
    </source>
</evidence>
<dbReference type="Gene3D" id="3.40.630.30">
    <property type="match status" value="1"/>
</dbReference>
<reference evidence="2 3" key="1">
    <citation type="submission" date="2020-05" db="EMBL/GenBank/DDBJ databases">
        <title>Nakamurella sp. DB0629 isolated from air conditioner.</title>
        <authorList>
            <person name="Kim D.H."/>
            <person name="Kim D.-U."/>
        </authorList>
    </citation>
    <scope>NUCLEOTIDE SEQUENCE [LARGE SCALE GENOMIC DNA]</scope>
    <source>
        <strain evidence="2 3">DB0629</strain>
    </source>
</reference>
<dbReference type="RefSeq" id="WP_171200691.1">
    <property type="nucleotide sequence ID" value="NZ_JABEND010000009.1"/>
</dbReference>
<dbReference type="GO" id="GO:0008999">
    <property type="term" value="F:protein-N-terminal-alanine acetyltransferase activity"/>
    <property type="evidence" value="ECO:0007669"/>
    <property type="project" value="TreeGrafter"/>
</dbReference>
<dbReference type="InterPro" id="IPR000182">
    <property type="entry name" value="GNAT_dom"/>
</dbReference>
<organism evidence="2 3">
    <name type="scientific">Nakamurella aerolata</name>
    <dbReference type="NCBI Taxonomy" id="1656892"/>
    <lineage>
        <taxon>Bacteria</taxon>
        <taxon>Bacillati</taxon>
        <taxon>Actinomycetota</taxon>
        <taxon>Actinomycetes</taxon>
        <taxon>Nakamurellales</taxon>
        <taxon>Nakamurellaceae</taxon>
        <taxon>Nakamurella</taxon>
    </lineage>
</organism>